<dbReference type="PANTHER" id="PTHR42850">
    <property type="entry name" value="METALLOPHOSPHOESTERASE"/>
    <property type="match status" value="1"/>
</dbReference>
<dbReference type="GO" id="GO:0016791">
    <property type="term" value="F:phosphatase activity"/>
    <property type="evidence" value="ECO:0007669"/>
    <property type="project" value="TreeGrafter"/>
</dbReference>
<dbReference type="AlphaFoldDB" id="A0A0F9PU07"/>
<dbReference type="InterPro" id="IPR011152">
    <property type="entry name" value="Pesterase_MJ0912"/>
</dbReference>
<comment type="caution">
    <text evidence="2">The sequence shown here is derived from an EMBL/GenBank/DDBJ whole genome shotgun (WGS) entry which is preliminary data.</text>
</comment>
<proteinExistence type="predicted"/>
<dbReference type="PIRSF" id="PIRSF000883">
    <property type="entry name" value="Pesterase_MJ0912"/>
    <property type="match status" value="1"/>
</dbReference>
<sequence length="249" mass="28120">MRYLIFTDIHGNLESYLALHKLIQKKKIDHYIFLGDLVGYGASPNEIIQKVRALKPLSIIRGNHDKAVCGLDSVQTFNPIAASAIHWTADHIMKKNLDFLNRLKTGPQIINKEIMICHGAPFDEDHYIFGEFDAAEAFEHITTPICFFGHTHFPFVYTKKDPNADAVDGTFMTGNSNEVKIEKGIKYLINPGALGQPRDRSPLSACAIYDSKARKVNFYRMEYDIEEAQRKILKEGLPSPLAERLSLGI</sequence>
<name>A0A0F9PU07_9ZZZZ</name>
<dbReference type="InterPro" id="IPR050126">
    <property type="entry name" value="Ap4A_hydrolase"/>
</dbReference>
<organism evidence="2">
    <name type="scientific">marine sediment metagenome</name>
    <dbReference type="NCBI Taxonomy" id="412755"/>
    <lineage>
        <taxon>unclassified sequences</taxon>
        <taxon>metagenomes</taxon>
        <taxon>ecological metagenomes</taxon>
    </lineage>
</organism>
<reference evidence="2" key="1">
    <citation type="journal article" date="2015" name="Nature">
        <title>Complex archaea that bridge the gap between prokaryotes and eukaryotes.</title>
        <authorList>
            <person name="Spang A."/>
            <person name="Saw J.H."/>
            <person name="Jorgensen S.L."/>
            <person name="Zaremba-Niedzwiedzka K."/>
            <person name="Martijn J."/>
            <person name="Lind A.E."/>
            <person name="van Eijk R."/>
            <person name="Schleper C."/>
            <person name="Guy L."/>
            <person name="Ettema T.J."/>
        </authorList>
    </citation>
    <scope>NUCLEOTIDE SEQUENCE</scope>
</reference>
<dbReference type="PANTHER" id="PTHR42850:SF2">
    <property type="entry name" value="BLL5683 PROTEIN"/>
    <property type="match status" value="1"/>
</dbReference>
<evidence type="ECO:0000259" key="1">
    <source>
        <dbReference type="Pfam" id="PF12850"/>
    </source>
</evidence>
<dbReference type="GO" id="GO:0005737">
    <property type="term" value="C:cytoplasm"/>
    <property type="evidence" value="ECO:0007669"/>
    <property type="project" value="TreeGrafter"/>
</dbReference>
<dbReference type="EMBL" id="LAZR01002580">
    <property type="protein sequence ID" value="KKN28222.1"/>
    <property type="molecule type" value="Genomic_DNA"/>
</dbReference>
<dbReference type="InterPro" id="IPR024654">
    <property type="entry name" value="Calcineurin-like_PHP_lpxH"/>
</dbReference>
<feature type="domain" description="Calcineurin-like phosphoesterase" evidence="1">
    <location>
        <begin position="1"/>
        <end position="208"/>
    </location>
</feature>
<protein>
    <recommendedName>
        <fullName evidence="1">Calcineurin-like phosphoesterase domain-containing protein</fullName>
    </recommendedName>
</protein>
<dbReference type="Gene3D" id="3.60.21.10">
    <property type="match status" value="1"/>
</dbReference>
<gene>
    <name evidence="2" type="ORF">LCGC14_0856600</name>
</gene>
<accession>A0A0F9PU07</accession>
<dbReference type="InterPro" id="IPR029052">
    <property type="entry name" value="Metallo-depent_PP-like"/>
</dbReference>
<dbReference type="SUPFAM" id="SSF56300">
    <property type="entry name" value="Metallo-dependent phosphatases"/>
    <property type="match status" value="1"/>
</dbReference>
<dbReference type="Pfam" id="PF12850">
    <property type="entry name" value="Metallophos_2"/>
    <property type="match status" value="1"/>
</dbReference>
<evidence type="ECO:0000313" key="2">
    <source>
        <dbReference type="EMBL" id="KKN28222.1"/>
    </source>
</evidence>
<dbReference type="CDD" id="cd00838">
    <property type="entry name" value="MPP_superfamily"/>
    <property type="match status" value="1"/>
</dbReference>